<dbReference type="OrthoDB" id="5378015at2"/>
<proteinExistence type="predicted"/>
<feature type="domain" description="DUF2314" evidence="1">
    <location>
        <begin position="282"/>
        <end position="366"/>
    </location>
</feature>
<evidence type="ECO:0000313" key="3">
    <source>
        <dbReference type="Proteomes" id="UP000268094"/>
    </source>
</evidence>
<name>A0A3A8HPE3_9BACT</name>
<evidence type="ECO:0000313" key="2">
    <source>
        <dbReference type="EMBL" id="RKG73222.1"/>
    </source>
</evidence>
<dbReference type="InterPro" id="IPR018756">
    <property type="entry name" value="DUF2314"/>
</dbReference>
<dbReference type="AlphaFoldDB" id="A0A3A8HPE3"/>
<accession>A0A3A8HPE3</accession>
<gene>
    <name evidence="2" type="ORF">D7V88_36795</name>
</gene>
<organism evidence="2 3">
    <name type="scientific">Corallococcus terminator</name>
    <dbReference type="NCBI Taxonomy" id="2316733"/>
    <lineage>
        <taxon>Bacteria</taxon>
        <taxon>Pseudomonadati</taxon>
        <taxon>Myxococcota</taxon>
        <taxon>Myxococcia</taxon>
        <taxon>Myxococcales</taxon>
        <taxon>Cystobacterineae</taxon>
        <taxon>Myxococcaceae</taxon>
        <taxon>Corallococcus</taxon>
    </lineage>
</organism>
<protein>
    <submittedName>
        <fullName evidence="2">DUF2314 domain-containing protein</fullName>
    </submittedName>
</protein>
<sequence>MKEVYVLATEQTGPPPLEALRAAFATDEVEFVPHDDAQGFTVRADGSEVRVVLKPESEGRPRVNPELFSGSPEAFARVEKAQSCYAFLLEPGGAQPTLPVFEALWTVRTLMELVPGVLVDVTAFKLHEPEDVVEITELDFDIRDHVHLHAIELAEGDTPLWVHSHGMEKFGARDVEIFHLGEGDLLAAESFLHELCTDLAFAQGPALRHEVATSEGQSFTMVPSEEARANLLGVPLDAFEGHEGLFLTVVSPLGRHNTAELLASYRERFAKEPEEQTAAMHEEAQALLPAFLARFQRKGLMEPLTFLVRAPFETHPEGEAVVENLWLEAVTRDEGSVVGRLVDGAVHTTEWRKGAHVEVEEKQINALAIAREGRPLNESELRALLTAERPM</sequence>
<dbReference type="RefSeq" id="WP_120545250.1">
    <property type="nucleotide sequence ID" value="NZ_RAVZ01000422.1"/>
</dbReference>
<dbReference type="EMBL" id="RAVZ01000422">
    <property type="protein sequence ID" value="RKG73222.1"/>
    <property type="molecule type" value="Genomic_DNA"/>
</dbReference>
<reference evidence="3" key="1">
    <citation type="submission" date="2018-09" db="EMBL/GenBank/DDBJ databases">
        <authorList>
            <person name="Livingstone P.G."/>
            <person name="Whitworth D.E."/>
        </authorList>
    </citation>
    <scope>NUCLEOTIDE SEQUENCE [LARGE SCALE GENOMIC DNA]</scope>
    <source>
        <strain evidence="3">CA054A</strain>
    </source>
</reference>
<dbReference type="Pfam" id="PF10077">
    <property type="entry name" value="DUF2314"/>
    <property type="match status" value="1"/>
</dbReference>
<evidence type="ECO:0000259" key="1">
    <source>
        <dbReference type="Pfam" id="PF10077"/>
    </source>
</evidence>
<comment type="caution">
    <text evidence="2">The sequence shown here is derived from an EMBL/GenBank/DDBJ whole genome shotgun (WGS) entry which is preliminary data.</text>
</comment>
<dbReference type="Proteomes" id="UP000268094">
    <property type="component" value="Unassembled WGS sequence"/>
</dbReference>
<keyword evidence="3" id="KW-1185">Reference proteome</keyword>